<name>A0A1V8SNA9_9PEZI</name>
<feature type="compositionally biased region" description="Low complexity" evidence="1">
    <location>
        <begin position="158"/>
        <end position="169"/>
    </location>
</feature>
<comment type="caution">
    <text evidence="2">The sequence shown here is derived from an EMBL/GenBank/DDBJ whole genome shotgun (WGS) entry which is preliminary data.</text>
</comment>
<dbReference type="AlphaFoldDB" id="A0A1V8SNA9"/>
<keyword evidence="3" id="KW-1185">Reference proteome</keyword>
<dbReference type="EMBL" id="NAJO01000034">
    <property type="protein sequence ID" value="OQO00560.1"/>
    <property type="molecule type" value="Genomic_DNA"/>
</dbReference>
<feature type="region of interest" description="Disordered" evidence="1">
    <location>
        <begin position="129"/>
        <end position="351"/>
    </location>
</feature>
<feature type="compositionally biased region" description="Polar residues" evidence="1">
    <location>
        <begin position="144"/>
        <end position="156"/>
    </location>
</feature>
<sequence length="351" mass="38265">MDATNMSRMNAWRYQKAMRGYNDTPEKHAESLQQLTELLMDPVLPRMYRLMANLALADGTENWDLAETFRKDAEEMWQEIKGRTPDEDPTGEYDAQKEKLAETREALDSLAEDQLQSDPDNVNGWDEYVEKEKLKSKDDELPQSDVSKASDSQPRNLASAASSDIAAFSGNPMTSTPALDDSLPSTPPSSSALPTVDQPIVRADAPYVEHGSSPIITTQPSGDLMDTDYSLSTHPPTIGSSQLTAPDALPSSDMETDSQDTAATMTTAAGTIFRTSSMPSRPHESPVATRFGNEDADAPTTPTPATPRFGDHLTTELQPSPSATESRKRRGSDEDDVNQGAALGSPRKKQR</sequence>
<organism evidence="2 3">
    <name type="scientific">Cryoendolithus antarcticus</name>
    <dbReference type="NCBI Taxonomy" id="1507870"/>
    <lineage>
        <taxon>Eukaryota</taxon>
        <taxon>Fungi</taxon>
        <taxon>Dikarya</taxon>
        <taxon>Ascomycota</taxon>
        <taxon>Pezizomycotina</taxon>
        <taxon>Dothideomycetes</taxon>
        <taxon>Dothideomycetidae</taxon>
        <taxon>Cladosporiales</taxon>
        <taxon>Cladosporiaceae</taxon>
        <taxon>Cryoendolithus</taxon>
    </lineage>
</organism>
<evidence type="ECO:0000313" key="2">
    <source>
        <dbReference type="EMBL" id="OQO00560.1"/>
    </source>
</evidence>
<feature type="compositionally biased region" description="Low complexity" evidence="1">
    <location>
        <begin position="261"/>
        <end position="271"/>
    </location>
</feature>
<evidence type="ECO:0000256" key="1">
    <source>
        <dbReference type="SAM" id="MobiDB-lite"/>
    </source>
</evidence>
<gene>
    <name evidence="2" type="ORF">B0A48_13050</name>
</gene>
<feature type="compositionally biased region" description="Polar residues" evidence="1">
    <location>
        <begin position="229"/>
        <end position="244"/>
    </location>
</feature>
<reference evidence="3" key="1">
    <citation type="submission" date="2017-03" db="EMBL/GenBank/DDBJ databases">
        <title>Genomes of endolithic fungi from Antarctica.</title>
        <authorList>
            <person name="Coleine C."/>
            <person name="Masonjones S."/>
            <person name="Stajich J.E."/>
        </authorList>
    </citation>
    <scope>NUCLEOTIDE SEQUENCE [LARGE SCALE GENOMIC DNA]</scope>
    <source>
        <strain evidence="3">CCFEE 5527</strain>
    </source>
</reference>
<dbReference type="InParanoid" id="A0A1V8SNA9"/>
<feature type="compositionally biased region" description="Basic and acidic residues" evidence="1">
    <location>
        <begin position="129"/>
        <end position="140"/>
    </location>
</feature>
<accession>A0A1V8SNA9</accession>
<dbReference type="Proteomes" id="UP000192596">
    <property type="component" value="Unassembled WGS sequence"/>
</dbReference>
<protein>
    <submittedName>
        <fullName evidence="2">Uncharacterized protein</fullName>
    </submittedName>
</protein>
<proteinExistence type="predicted"/>
<evidence type="ECO:0000313" key="3">
    <source>
        <dbReference type="Proteomes" id="UP000192596"/>
    </source>
</evidence>
<feature type="compositionally biased region" description="Low complexity" evidence="1">
    <location>
        <begin position="177"/>
        <end position="195"/>
    </location>
</feature>
<dbReference type="OrthoDB" id="3440281at2759"/>
<feature type="compositionally biased region" description="Polar residues" evidence="1">
    <location>
        <begin position="315"/>
        <end position="324"/>
    </location>
</feature>